<dbReference type="Gene3D" id="3.60.15.10">
    <property type="entry name" value="Ribonuclease Z/Hydroxyacylglutathione hydrolase-like"/>
    <property type="match status" value="1"/>
</dbReference>
<keyword evidence="3" id="KW-1185">Reference proteome</keyword>
<dbReference type="RefSeq" id="WP_158032705.1">
    <property type="nucleotide sequence ID" value="NZ_ML708611.1"/>
</dbReference>
<dbReference type="SMART" id="SM00849">
    <property type="entry name" value="Lactamase_B"/>
    <property type="match status" value="1"/>
</dbReference>
<dbReference type="InterPro" id="IPR050855">
    <property type="entry name" value="NDM-1-like"/>
</dbReference>
<gene>
    <name evidence="2" type="ORF">FCK90_02395</name>
</gene>
<protein>
    <submittedName>
        <fullName evidence="2">MBL fold metallo-hydrolase</fullName>
    </submittedName>
</protein>
<evidence type="ECO:0000313" key="2">
    <source>
        <dbReference type="EMBL" id="KAA9395279.1"/>
    </source>
</evidence>
<dbReference type="OrthoDB" id="2273115at2"/>
<dbReference type="PANTHER" id="PTHR42951">
    <property type="entry name" value="METALLO-BETA-LACTAMASE DOMAIN-CONTAINING"/>
    <property type="match status" value="1"/>
</dbReference>
<dbReference type="PANTHER" id="PTHR42951:SF4">
    <property type="entry name" value="ACYL-COENZYME A THIOESTERASE MBLAC2"/>
    <property type="match status" value="1"/>
</dbReference>
<feature type="domain" description="Metallo-beta-lactamase" evidence="1">
    <location>
        <begin position="20"/>
        <end position="213"/>
    </location>
</feature>
<evidence type="ECO:0000313" key="3">
    <source>
        <dbReference type="Proteomes" id="UP000325957"/>
    </source>
</evidence>
<dbReference type="GO" id="GO:0016787">
    <property type="term" value="F:hydrolase activity"/>
    <property type="evidence" value="ECO:0007669"/>
    <property type="project" value="UniProtKB-KW"/>
</dbReference>
<dbReference type="AlphaFoldDB" id="A0A5J5L010"/>
<reference evidence="2 3" key="1">
    <citation type="submission" date="2019-05" db="EMBL/GenBank/DDBJ databases">
        <title>Kocuria coralli sp. nov., a novel actinobacterium isolated from coral reef seawater.</title>
        <authorList>
            <person name="Li J."/>
        </authorList>
    </citation>
    <scope>NUCLEOTIDE SEQUENCE [LARGE SCALE GENOMIC DNA]</scope>
    <source>
        <strain evidence="2 3">SCSIO 13007</strain>
    </source>
</reference>
<proteinExistence type="predicted"/>
<evidence type="ECO:0000259" key="1">
    <source>
        <dbReference type="SMART" id="SM00849"/>
    </source>
</evidence>
<dbReference type="InterPro" id="IPR036866">
    <property type="entry name" value="RibonucZ/Hydroxyglut_hydro"/>
</dbReference>
<dbReference type="SUPFAM" id="SSF56281">
    <property type="entry name" value="Metallo-hydrolase/oxidoreductase"/>
    <property type="match status" value="1"/>
</dbReference>
<dbReference type="Proteomes" id="UP000325957">
    <property type="component" value="Unassembled WGS sequence"/>
</dbReference>
<accession>A0A5J5L010</accession>
<sequence>MITINEVGQDVHVITTENWRLNSGLVVGHSRALVIDTGAGPRQGRAILEAVRKVTDLPLVVLNTHAHFDHYMGNAVFQRAGVTDFWSHRVAAQAMTEYGDYQRSFVGVLEPEMGEGSGLDTRIVVPARHLPGSGRRPALTRIDLGERQALVFSLGRGHTDNDVLVGVDDVVFAGDVVEQGADPSFEDSFPEEWVSGLEQLADLDRYSVVVPGHGLPVDHDEVRGMAATMATAIERIRVTKAEQPLNQVPVQITASMFRLPYGPGASRILLDRLTQLDAEGATLAHSGGRTEG</sequence>
<dbReference type="CDD" id="cd16282">
    <property type="entry name" value="metallo-hydrolase-like_MBL-fold"/>
    <property type="match status" value="1"/>
</dbReference>
<dbReference type="Pfam" id="PF00753">
    <property type="entry name" value="Lactamase_B"/>
    <property type="match status" value="1"/>
</dbReference>
<comment type="caution">
    <text evidence="2">The sequence shown here is derived from an EMBL/GenBank/DDBJ whole genome shotgun (WGS) entry which is preliminary data.</text>
</comment>
<dbReference type="InterPro" id="IPR001279">
    <property type="entry name" value="Metallo-B-lactamas"/>
</dbReference>
<dbReference type="EMBL" id="SZWF01000002">
    <property type="protein sequence ID" value="KAA9395279.1"/>
    <property type="molecule type" value="Genomic_DNA"/>
</dbReference>
<organism evidence="2 3">
    <name type="scientific">Kocuria coralli</name>
    <dbReference type="NCBI Taxonomy" id="1461025"/>
    <lineage>
        <taxon>Bacteria</taxon>
        <taxon>Bacillati</taxon>
        <taxon>Actinomycetota</taxon>
        <taxon>Actinomycetes</taxon>
        <taxon>Micrococcales</taxon>
        <taxon>Micrococcaceae</taxon>
        <taxon>Kocuria</taxon>
    </lineage>
</organism>
<keyword evidence="2" id="KW-0378">Hydrolase</keyword>
<name>A0A5J5L010_9MICC</name>